<keyword evidence="1" id="KW-0539">Nucleus</keyword>
<dbReference type="Pfam" id="PF00172">
    <property type="entry name" value="Zn_clus"/>
    <property type="match status" value="1"/>
</dbReference>
<dbReference type="GO" id="GO:0001228">
    <property type="term" value="F:DNA-binding transcription activator activity, RNA polymerase II-specific"/>
    <property type="evidence" value="ECO:0007669"/>
    <property type="project" value="TreeGrafter"/>
</dbReference>
<accession>A0AB34KGJ3</accession>
<evidence type="ECO:0000313" key="4">
    <source>
        <dbReference type="Proteomes" id="UP000803884"/>
    </source>
</evidence>
<evidence type="ECO:0000313" key="3">
    <source>
        <dbReference type="EMBL" id="KAL1583843.1"/>
    </source>
</evidence>
<dbReference type="PROSITE" id="PS00463">
    <property type="entry name" value="ZN2_CY6_FUNGAL_1"/>
    <property type="match status" value="1"/>
</dbReference>
<proteinExistence type="predicted"/>
<sequence>MQSTFRVTLPNTESTYGQYVNRQQLVASRRSHTKSRGGCVACKRRRIKCDESRPRCTRCQRMTLDCAYPSSASSSPYEQVPIGPTTVSRNLAVDVAQSSVLEFLGLDGGILPPGKPNDSIRALDHFQNTTCHTFGGDILSRVMHAVVGANVWQYPYLMHMVLAVSAGHQKRLLESTSQRKRLHDLGLAEATHWHHGLKMFQEELAQSHPPPGPERFDFDAMVAAMFLTIVFTFSMDDQHDIDALSMDDDSFVDSIINTMASTGGFRALQAIREAPSHGSIWVPVFSAADDDAGSFTNGQDGIDGLPPAFVQLCNLDQTSSSQTNSYHAILRHLTPLLSLKPGQQNMNKLFAFGGRLHGKFRPLLLRKDLRALLLLSWWLALLRQVDEWWVRNWARTTCSSIVTYLSTASDPKVQALLVFPATFGTADISWIWHLDGD</sequence>
<dbReference type="Gene3D" id="4.10.240.10">
    <property type="entry name" value="Zn(2)-C6 fungal-type DNA-binding domain"/>
    <property type="match status" value="1"/>
</dbReference>
<dbReference type="CDD" id="cd00067">
    <property type="entry name" value="GAL4"/>
    <property type="match status" value="1"/>
</dbReference>
<feature type="domain" description="Zn(2)-C6 fungal-type" evidence="2">
    <location>
        <begin position="38"/>
        <end position="68"/>
    </location>
</feature>
<dbReference type="InterPro" id="IPR001138">
    <property type="entry name" value="Zn2Cys6_DnaBD"/>
</dbReference>
<dbReference type="SUPFAM" id="SSF57701">
    <property type="entry name" value="Zn2/Cys6 DNA-binding domain"/>
    <property type="match status" value="1"/>
</dbReference>
<dbReference type="Proteomes" id="UP000803884">
    <property type="component" value="Unassembled WGS sequence"/>
</dbReference>
<dbReference type="SMART" id="SM00066">
    <property type="entry name" value="GAL4"/>
    <property type="match status" value="1"/>
</dbReference>
<dbReference type="GO" id="GO:0008270">
    <property type="term" value="F:zinc ion binding"/>
    <property type="evidence" value="ECO:0007669"/>
    <property type="project" value="InterPro"/>
</dbReference>
<reference evidence="3 4" key="1">
    <citation type="journal article" date="2020" name="Microbiol. Resour. Announc.">
        <title>Draft Genome Sequence of a Cladosporium Species Isolated from the Mesophotic Ascidian Didemnum maculosum.</title>
        <authorList>
            <person name="Gioti A."/>
            <person name="Siaperas R."/>
            <person name="Nikolaivits E."/>
            <person name="Le Goff G."/>
            <person name="Ouazzani J."/>
            <person name="Kotoulas G."/>
            <person name="Topakas E."/>
        </authorList>
    </citation>
    <scope>NUCLEOTIDE SEQUENCE [LARGE SCALE GENOMIC DNA]</scope>
    <source>
        <strain evidence="3 4">TM138-S3</strain>
    </source>
</reference>
<organism evidence="3 4">
    <name type="scientific">Cladosporium halotolerans</name>
    <dbReference type="NCBI Taxonomy" id="1052096"/>
    <lineage>
        <taxon>Eukaryota</taxon>
        <taxon>Fungi</taxon>
        <taxon>Dikarya</taxon>
        <taxon>Ascomycota</taxon>
        <taxon>Pezizomycotina</taxon>
        <taxon>Dothideomycetes</taxon>
        <taxon>Dothideomycetidae</taxon>
        <taxon>Cladosporiales</taxon>
        <taxon>Cladosporiaceae</taxon>
        <taxon>Cladosporium</taxon>
    </lineage>
</organism>
<comment type="caution">
    <text evidence="3">The sequence shown here is derived from an EMBL/GenBank/DDBJ whole genome shotgun (WGS) entry which is preliminary data.</text>
</comment>
<dbReference type="InterPro" id="IPR053157">
    <property type="entry name" value="Sterol_Uptake_Regulator"/>
</dbReference>
<evidence type="ECO:0000259" key="2">
    <source>
        <dbReference type="PROSITE" id="PS50048"/>
    </source>
</evidence>
<dbReference type="InterPro" id="IPR036864">
    <property type="entry name" value="Zn2-C6_fun-type_DNA-bd_sf"/>
</dbReference>
<dbReference type="PROSITE" id="PS50048">
    <property type="entry name" value="ZN2_CY6_FUNGAL_2"/>
    <property type="match status" value="1"/>
</dbReference>
<evidence type="ECO:0000256" key="1">
    <source>
        <dbReference type="ARBA" id="ARBA00023242"/>
    </source>
</evidence>
<gene>
    <name evidence="3" type="ORF">WHR41_07138</name>
</gene>
<dbReference type="EMBL" id="JAAQHG020000031">
    <property type="protein sequence ID" value="KAL1583843.1"/>
    <property type="molecule type" value="Genomic_DNA"/>
</dbReference>
<protein>
    <recommendedName>
        <fullName evidence="2">Zn(2)-C6 fungal-type domain-containing protein</fullName>
    </recommendedName>
</protein>
<name>A0AB34KGJ3_9PEZI</name>
<dbReference type="GeneID" id="96008581"/>
<keyword evidence="4" id="KW-1185">Reference proteome</keyword>
<dbReference type="AlphaFoldDB" id="A0AB34KGJ3"/>
<dbReference type="PANTHER" id="PTHR47784">
    <property type="entry name" value="STEROL UPTAKE CONTROL PROTEIN 2"/>
    <property type="match status" value="1"/>
</dbReference>
<dbReference type="RefSeq" id="XP_069226949.1">
    <property type="nucleotide sequence ID" value="XM_069375743.1"/>
</dbReference>
<dbReference type="PANTHER" id="PTHR47784:SF9">
    <property type="entry name" value="ZN(II)2CYS6 TRANSCRIPTION FACTOR (EUROFUNG)"/>
    <property type="match status" value="1"/>
</dbReference>